<evidence type="ECO:0000256" key="1">
    <source>
        <dbReference type="SAM" id="MobiDB-lite"/>
    </source>
</evidence>
<evidence type="ECO:0008006" key="5">
    <source>
        <dbReference type="Google" id="ProtNLM"/>
    </source>
</evidence>
<reference evidence="3 4" key="1">
    <citation type="submission" date="2017-11" db="EMBL/GenBank/DDBJ databases">
        <title>Genomic Encyclopedia of Archaeal and Bacterial Type Strains, Phase II (KMG-II): From Individual Species to Whole Genera.</title>
        <authorList>
            <person name="Goeker M."/>
        </authorList>
    </citation>
    <scope>NUCLEOTIDE SEQUENCE [LARGE SCALE GENOMIC DNA]</scope>
    <source>
        <strain evidence="3 4">DSM 28175</strain>
    </source>
</reference>
<feature type="chain" id="PRO_5014158322" description="Coproporphyrinogen III oxidase" evidence="2">
    <location>
        <begin position="22"/>
        <end position="64"/>
    </location>
</feature>
<feature type="signal peptide" evidence="2">
    <location>
        <begin position="1"/>
        <end position="21"/>
    </location>
</feature>
<accession>A0A2H9VL41</accession>
<organism evidence="3 4">
    <name type="scientific">Mucilaginibacter auburnensis</name>
    <dbReference type="NCBI Taxonomy" id="1457233"/>
    <lineage>
        <taxon>Bacteria</taxon>
        <taxon>Pseudomonadati</taxon>
        <taxon>Bacteroidota</taxon>
        <taxon>Sphingobacteriia</taxon>
        <taxon>Sphingobacteriales</taxon>
        <taxon>Sphingobacteriaceae</taxon>
        <taxon>Mucilaginibacter</taxon>
    </lineage>
</organism>
<dbReference type="PROSITE" id="PS51257">
    <property type="entry name" value="PROKAR_LIPOPROTEIN"/>
    <property type="match status" value="1"/>
</dbReference>
<feature type="compositionally biased region" description="Basic and acidic residues" evidence="1">
    <location>
        <begin position="49"/>
        <end position="58"/>
    </location>
</feature>
<keyword evidence="2" id="KW-0732">Signal</keyword>
<evidence type="ECO:0000313" key="4">
    <source>
        <dbReference type="Proteomes" id="UP000242687"/>
    </source>
</evidence>
<feature type="compositionally biased region" description="Polar residues" evidence="1">
    <location>
        <begin position="22"/>
        <end position="44"/>
    </location>
</feature>
<dbReference type="RefSeq" id="WP_157799130.1">
    <property type="nucleotide sequence ID" value="NZ_PGFJ01000002.1"/>
</dbReference>
<name>A0A2H9VL41_9SPHI</name>
<sequence>MKKKILSLAFVAAVVTSIASGCSSMNETTTNSDSAVMDSNSTTMPADTARTDTDKTDTTARPAQ</sequence>
<protein>
    <recommendedName>
        <fullName evidence="5">Coproporphyrinogen III oxidase</fullName>
    </recommendedName>
</protein>
<keyword evidence="4" id="KW-1185">Reference proteome</keyword>
<feature type="region of interest" description="Disordered" evidence="1">
    <location>
        <begin position="22"/>
        <end position="64"/>
    </location>
</feature>
<evidence type="ECO:0000313" key="3">
    <source>
        <dbReference type="EMBL" id="PJJ79054.1"/>
    </source>
</evidence>
<comment type="caution">
    <text evidence="3">The sequence shown here is derived from an EMBL/GenBank/DDBJ whole genome shotgun (WGS) entry which is preliminary data.</text>
</comment>
<gene>
    <name evidence="3" type="ORF">CLV57_2178</name>
</gene>
<proteinExistence type="predicted"/>
<evidence type="ECO:0000256" key="2">
    <source>
        <dbReference type="SAM" id="SignalP"/>
    </source>
</evidence>
<dbReference type="EMBL" id="PGFJ01000002">
    <property type="protein sequence ID" value="PJJ79054.1"/>
    <property type="molecule type" value="Genomic_DNA"/>
</dbReference>
<dbReference type="AlphaFoldDB" id="A0A2H9VL41"/>
<dbReference type="Proteomes" id="UP000242687">
    <property type="component" value="Unassembled WGS sequence"/>
</dbReference>